<dbReference type="Proteomes" id="UP000295238">
    <property type="component" value="Unassembled WGS sequence"/>
</dbReference>
<evidence type="ECO:0000259" key="6">
    <source>
        <dbReference type="PROSITE" id="PS50893"/>
    </source>
</evidence>
<feature type="domain" description="ABC transporter" evidence="6">
    <location>
        <begin position="8"/>
        <end position="256"/>
    </location>
</feature>
<dbReference type="PANTHER" id="PTHR43776:SF7">
    <property type="entry name" value="D,D-DIPEPTIDE TRANSPORT ATP-BINDING PROTEIN DDPF-RELATED"/>
    <property type="match status" value="1"/>
</dbReference>
<keyword evidence="4" id="KW-0547">Nucleotide-binding</keyword>
<dbReference type="SMART" id="SM00382">
    <property type="entry name" value="AAA"/>
    <property type="match status" value="2"/>
</dbReference>
<protein>
    <submittedName>
        <fullName evidence="7">ABC transporter ATP-binding protein</fullName>
    </submittedName>
</protein>
<keyword evidence="3" id="KW-0813">Transport</keyword>
<dbReference type="Pfam" id="PF08352">
    <property type="entry name" value="oligo_HPY"/>
    <property type="match status" value="2"/>
</dbReference>
<name>A0A4R5UAW7_9HYPH</name>
<dbReference type="RefSeq" id="WP_133317528.1">
    <property type="nucleotide sequence ID" value="NZ_SMTL01000005.1"/>
</dbReference>
<dbReference type="InterPro" id="IPR050319">
    <property type="entry name" value="ABC_transp_ATP-bind"/>
</dbReference>
<dbReference type="Gene3D" id="3.40.50.300">
    <property type="entry name" value="P-loop containing nucleotide triphosphate hydrolases"/>
    <property type="match status" value="2"/>
</dbReference>
<dbReference type="FunFam" id="3.40.50.300:FF:000016">
    <property type="entry name" value="Oligopeptide ABC transporter ATP-binding component"/>
    <property type="match status" value="1"/>
</dbReference>
<gene>
    <name evidence="7" type="ORF">E2F50_17825</name>
</gene>
<dbReference type="PROSITE" id="PS50893">
    <property type="entry name" value="ABC_TRANSPORTER_2"/>
    <property type="match status" value="2"/>
</dbReference>
<dbReference type="InterPro" id="IPR003439">
    <property type="entry name" value="ABC_transporter-like_ATP-bd"/>
</dbReference>
<dbReference type="AlphaFoldDB" id="A0A4R5UAW7"/>
<dbReference type="NCBIfam" id="NF008453">
    <property type="entry name" value="PRK11308.1"/>
    <property type="match status" value="2"/>
</dbReference>
<evidence type="ECO:0000256" key="5">
    <source>
        <dbReference type="ARBA" id="ARBA00022840"/>
    </source>
</evidence>
<dbReference type="GO" id="GO:0016887">
    <property type="term" value="F:ATP hydrolysis activity"/>
    <property type="evidence" value="ECO:0007669"/>
    <property type="project" value="InterPro"/>
</dbReference>
<keyword evidence="8" id="KW-1185">Reference proteome</keyword>
<dbReference type="OrthoDB" id="9802264at2"/>
<dbReference type="GO" id="GO:0055085">
    <property type="term" value="P:transmembrane transport"/>
    <property type="evidence" value="ECO:0007669"/>
    <property type="project" value="UniProtKB-ARBA"/>
</dbReference>
<reference evidence="7 8" key="1">
    <citation type="submission" date="2019-03" db="EMBL/GenBank/DDBJ databases">
        <title>Rhizobium sp. nov., an bacterium isolated from biocrust in Mu Us Desert.</title>
        <authorList>
            <person name="Lixiong L."/>
        </authorList>
    </citation>
    <scope>NUCLEOTIDE SEQUENCE [LARGE SCALE GENOMIC DNA]</scope>
    <source>
        <strain evidence="7 8">SPY-1</strain>
    </source>
</reference>
<evidence type="ECO:0000313" key="7">
    <source>
        <dbReference type="EMBL" id="TDK32188.1"/>
    </source>
</evidence>
<dbReference type="NCBIfam" id="NF007739">
    <property type="entry name" value="PRK10419.1"/>
    <property type="match status" value="2"/>
</dbReference>
<accession>A0A4R5UAW7</accession>
<dbReference type="InterPro" id="IPR017871">
    <property type="entry name" value="ABC_transporter-like_CS"/>
</dbReference>
<organism evidence="7 8">
    <name type="scientific">Rhizobium deserti</name>
    <dbReference type="NCBI Taxonomy" id="2547961"/>
    <lineage>
        <taxon>Bacteria</taxon>
        <taxon>Pseudomonadati</taxon>
        <taxon>Pseudomonadota</taxon>
        <taxon>Alphaproteobacteria</taxon>
        <taxon>Hyphomicrobiales</taxon>
        <taxon>Rhizobiaceae</taxon>
        <taxon>Rhizobium/Agrobacterium group</taxon>
        <taxon>Rhizobium</taxon>
    </lineage>
</organism>
<dbReference type="GO" id="GO:0005886">
    <property type="term" value="C:plasma membrane"/>
    <property type="evidence" value="ECO:0007669"/>
    <property type="project" value="UniProtKB-SubCell"/>
</dbReference>
<evidence type="ECO:0000313" key="8">
    <source>
        <dbReference type="Proteomes" id="UP000295238"/>
    </source>
</evidence>
<evidence type="ECO:0000256" key="1">
    <source>
        <dbReference type="ARBA" id="ARBA00004417"/>
    </source>
</evidence>
<dbReference type="CDD" id="cd03257">
    <property type="entry name" value="ABC_NikE_OppD_transporters"/>
    <property type="match status" value="2"/>
</dbReference>
<proteinExistence type="inferred from homology"/>
<comment type="subcellular location">
    <subcellularLocation>
        <location evidence="1">Cell inner membrane</location>
        <topology evidence="1">Peripheral membrane protein</topology>
    </subcellularLocation>
</comment>
<dbReference type="Pfam" id="PF00005">
    <property type="entry name" value="ABC_tran"/>
    <property type="match status" value="2"/>
</dbReference>
<dbReference type="SUPFAM" id="SSF52540">
    <property type="entry name" value="P-loop containing nucleoside triphosphate hydrolases"/>
    <property type="match status" value="2"/>
</dbReference>
<dbReference type="InterPro" id="IPR027417">
    <property type="entry name" value="P-loop_NTPase"/>
</dbReference>
<comment type="similarity">
    <text evidence="2">Belongs to the ABC transporter superfamily.</text>
</comment>
<dbReference type="PROSITE" id="PS00211">
    <property type="entry name" value="ABC_TRANSPORTER_1"/>
    <property type="match status" value="2"/>
</dbReference>
<dbReference type="EMBL" id="SMTL01000005">
    <property type="protein sequence ID" value="TDK32188.1"/>
    <property type="molecule type" value="Genomic_DNA"/>
</dbReference>
<keyword evidence="5 7" id="KW-0067">ATP-binding</keyword>
<evidence type="ECO:0000256" key="2">
    <source>
        <dbReference type="ARBA" id="ARBA00005417"/>
    </source>
</evidence>
<evidence type="ECO:0000256" key="3">
    <source>
        <dbReference type="ARBA" id="ARBA00022448"/>
    </source>
</evidence>
<sequence length="552" mass="60937">MADHLLEVRNLSVDFYTGTGTVHAVRDISYHLDRGETLAILGESGSGKSVSSSAIMNLIDMPPGKIASGEILLNGKDLFKMSSEARREVNGRRIAMIFQDPLSHLNPVYTVGWQMREALKTHGISSAQAQSEALRLFKRVALPEPEKALDKYPHEFSGGQRQRVMIAMALALKPDLLIADEPTTALDVTVQAEVLALLKELQRETGMGVLIITHDLGVVSEVADRVVVMEKGQLVESGTVREVYHNPQHAYTKKLIAAAPGKGEMHEPHATGDAILSVKDARKFYGGFEALKGVSFDLKAGETVAVVGESGSGKSTLARILLRLEEADGGTAKWKGKDLFTMSPSDLFKLRRDLQMVFQDPTQSLNPRMTVYQLISEAWVIHPEILPKAKWRERAAELLDQVGLSPEHMGRYPHQFSGGQRQRIAIARALALEPKLIVCDEAVSALDVSVQAQVIKLLDKLRRDMGIAFIFIAHDLPLVRDFADYVMVMQKGEVVEFGTVAQVFDNPQKPYTQALLAASLDPDPDVQAANRNARLTHRPENRSRFSKSTMRI</sequence>
<dbReference type="GO" id="GO:0015833">
    <property type="term" value="P:peptide transport"/>
    <property type="evidence" value="ECO:0007669"/>
    <property type="project" value="InterPro"/>
</dbReference>
<dbReference type="InterPro" id="IPR013563">
    <property type="entry name" value="Oligopep_ABC_C"/>
</dbReference>
<comment type="caution">
    <text evidence="7">The sequence shown here is derived from an EMBL/GenBank/DDBJ whole genome shotgun (WGS) entry which is preliminary data.</text>
</comment>
<evidence type="ECO:0000256" key="4">
    <source>
        <dbReference type="ARBA" id="ARBA00022741"/>
    </source>
</evidence>
<dbReference type="InterPro" id="IPR003593">
    <property type="entry name" value="AAA+_ATPase"/>
</dbReference>
<dbReference type="GO" id="GO:0005524">
    <property type="term" value="F:ATP binding"/>
    <property type="evidence" value="ECO:0007669"/>
    <property type="project" value="UniProtKB-KW"/>
</dbReference>
<dbReference type="PANTHER" id="PTHR43776">
    <property type="entry name" value="TRANSPORT ATP-BINDING PROTEIN"/>
    <property type="match status" value="1"/>
</dbReference>
<feature type="domain" description="ABC transporter" evidence="6">
    <location>
        <begin position="276"/>
        <end position="516"/>
    </location>
</feature>